<name>A0AAD7GFL7_MYCRO</name>
<evidence type="ECO:0000313" key="3">
    <source>
        <dbReference type="Proteomes" id="UP001221757"/>
    </source>
</evidence>
<dbReference type="Proteomes" id="UP001221757">
    <property type="component" value="Unassembled WGS sequence"/>
</dbReference>
<gene>
    <name evidence="2" type="ORF">B0H17DRAFT_714865</name>
</gene>
<evidence type="ECO:0000313" key="2">
    <source>
        <dbReference type="EMBL" id="KAJ7686559.1"/>
    </source>
</evidence>
<reference evidence="2" key="1">
    <citation type="submission" date="2023-03" db="EMBL/GenBank/DDBJ databases">
        <title>Massive genome expansion in bonnet fungi (Mycena s.s.) driven by repeated elements and novel gene families across ecological guilds.</title>
        <authorList>
            <consortium name="Lawrence Berkeley National Laboratory"/>
            <person name="Harder C.B."/>
            <person name="Miyauchi S."/>
            <person name="Viragh M."/>
            <person name="Kuo A."/>
            <person name="Thoen E."/>
            <person name="Andreopoulos B."/>
            <person name="Lu D."/>
            <person name="Skrede I."/>
            <person name="Drula E."/>
            <person name="Henrissat B."/>
            <person name="Morin E."/>
            <person name="Kohler A."/>
            <person name="Barry K."/>
            <person name="LaButti K."/>
            <person name="Morin E."/>
            <person name="Salamov A."/>
            <person name="Lipzen A."/>
            <person name="Mereny Z."/>
            <person name="Hegedus B."/>
            <person name="Baldrian P."/>
            <person name="Stursova M."/>
            <person name="Weitz H."/>
            <person name="Taylor A."/>
            <person name="Grigoriev I.V."/>
            <person name="Nagy L.G."/>
            <person name="Martin F."/>
            <person name="Kauserud H."/>
        </authorList>
    </citation>
    <scope>NUCLEOTIDE SEQUENCE</scope>
    <source>
        <strain evidence="2">CBHHK067</strain>
    </source>
</reference>
<sequence>MRRAKFAHSPSSNPDPRLLTTTLLHCLTHPLPHSRISPHSHVHPQPTSRSACSPASPSPSSPSSCSRLLPRPRLKKSCSLLLRRRPTWGALTRYVVFSFSFGLPCILLSRSCFGILCNSDIGFCRSHCFSLSFPPSFPSHSCTDPVSTAQGQLERSIWARPVVVSLRRGARGGRRRRVTLGRSACQNRPASSEEFGPRVIGIIECL</sequence>
<evidence type="ECO:0000256" key="1">
    <source>
        <dbReference type="SAM" id="MobiDB-lite"/>
    </source>
</evidence>
<organism evidence="2 3">
    <name type="scientific">Mycena rosella</name>
    <name type="common">Pink bonnet</name>
    <name type="synonym">Agaricus rosellus</name>
    <dbReference type="NCBI Taxonomy" id="1033263"/>
    <lineage>
        <taxon>Eukaryota</taxon>
        <taxon>Fungi</taxon>
        <taxon>Dikarya</taxon>
        <taxon>Basidiomycota</taxon>
        <taxon>Agaricomycotina</taxon>
        <taxon>Agaricomycetes</taxon>
        <taxon>Agaricomycetidae</taxon>
        <taxon>Agaricales</taxon>
        <taxon>Marasmiineae</taxon>
        <taxon>Mycenaceae</taxon>
        <taxon>Mycena</taxon>
    </lineage>
</organism>
<comment type="caution">
    <text evidence="2">The sequence shown here is derived from an EMBL/GenBank/DDBJ whole genome shotgun (WGS) entry which is preliminary data.</text>
</comment>
<dbReference type="AlphaFoldDB" id="A0AAD7GFL7"/>
<feature type="region of interest" description="Disordered" evidence="1">
    <location>
        <begin position="37"/>
        <end position="68"/>
    </location>
</feature>
<accession>A0AAD7GFL7</accession>
<protein>
    <submittedName>
        <fullName evidence="2">Uncharacterized protein</fullName>
    </submittedName>
</protein>
<keyword evidence="3" id="KW-1185">Reference proteome</keyword>
<proteinExistence type="predicted"/>
<dbReference type="EMBL" id="JARKIE010000095">
    <property type="protein sequence ID" value="KAJ7686559.1"/>
    <property type="molecule type" value="Genomic_DNA"/>
</dbReference>